<evidence type="ECO:0000313" key="3">
    <source>
        <dbReference type="Proteomes" id="UP000000600"/>
    </source>
</evidence>
<dbReference type="RefSeq" id="XP_001458912.1">
    <property type="nucleotide sequence ID" value="XM_001458875.1"/>
</dbReference>
<dbReference type="HOGENOM" id="CLU_784041_0_0_1"/>
<dbReference type="OrthoDB" id="298844at2759"/>
<evidence type="ECO:0000256" key="1">
    <source>
        <dbReference type="SAM" id="MobiDB-lite"/>
    </source>
</evidence>
<feature type="region of interest" description="Disordered" evidence="1">
    <location>
        <begin position="148"/>
        <end position="176"/>
    </location>
</feature>
<dbReference type="KEGG" id="ptm:GSPATT00024243001"/>
<organism evidence="2 3">
    <name type="scientific">Paramecium tetraurelia</name>
    <dbReference type="NCBI Taxonomy" id="5888"/>
    <lineage>
        <taxon>Eukaryota</taxon>
        <taxon>Sar</taxon>
        <taxon>Alveolata</taxon>
        <taxon>Ciliophora</taxon>
        <taxon>Intramacronucleata</taxon>
        <taxon>Oligohymenophorea</taxon>
        <taxon>Peniculida</taxon>
        <taxon>Parameciidae</taxon>
        <taxon>Paramecium</taxon>
    </lineage>
</organism>
<dbReference type="GeneID" id="5044697"/>
<dbReference type="Proteomes" id="UP000000600">
    <property type="component" value="Unassembled WGS sequence"/>
</dbReference>
<dbReference type="EMBL" id="CT868663">
    <property type="protein sequence ID" value="CAK91515.1"/>
    <property type="molecule type" value="Genomic_DNA"/>
</dbReference>
<feature type="region of interest" description="Disordered" evidence="1">
    <location>
        <begin position="218"/>
        <end position="238"/>
    </location>
</feature>
<sequence>MQSFQSDLKYIREALNLLIDKLLPYIEQKQILQFCKVLKNKIADEKVTPFSIYMETQKNFEGSQTKPVRLNNTSDEKFTNSVLSKLKQAQTEFKNNTQQFTSIYNSVKENVESVYVTSQELQIMMNEKQLQMQNKAEQRQDQIRRVSIYSKQNKQQTDADVQEEKPKEYKTEIKSEDKNVIKSDNKIGSKNDLKLEPKSDIKTDFKYSFEGSKRDLFSTQEQIPNQRITPTNQQQGQIKVEKPFTQQSPLCYQQLKPQNITPQTSNNYPKTSPNSYTQLPPQKNSQTTPFTYVQQSSLGQILYTQSDSKQNSQMGSYVPNYDLLARVDQLLQKTKIGTQPQNNIPCLTNRI</sequence>
<evidence type="ECO:0000313" key="2">
    <source>
        <dbReference type="EMBL" id="CAK91515.1"/>
    </source>
</evidence>
<feature type="compositionally biased region" description="Polar residues" evidence="1">
    <location>
        <begin position="149"/>
        <end position="159"/>
    </location>
</feature>
<protein>
    <submittedName>
        <fullName evidence="2">Uncharacterized protein</fullName>
    </submittedName>
</protein>
<accession>A0E898</accession>
<feature type="region of interest" description="Disordered" evidence="1">
    <location>
        <begin position="256"/>
        <end position="288"/>
    </location>
</feature>
<dbReference type="InParanoid" id="A0E898"/>
<gene>
    <name evidence="2" type="ORF">GSPATT00024243001</name>
</gene>
<reference evidence="2 3" key="1">
    <citation type="journal article" date="2006" name="Nature">
        <title>Global trends of whole-genome duplications revealed by the ciliate Paramecium tetraurelia.</title>
        <authorList>
            <consortium name="Genoscope"/>
            <person name="Aury J.-M."/>
            <person name="Jaillon O."/>
            <person name="Duret L."/>
            <person name="Noel B."/>
            <person name="Jubin C."/>
            <person name="Porcel B.M."/>
            <person name="Segurens B."/>
            <person name="Daubin V."/>
            <person name="Anthouard V."/>
            <person name="Aiach N."/>
            <person name="Arnaiz O."/>
            <person name="Billaut A."/>
            <person name="Beisson J."/>
            <person name="Blanc I."/>
            <person name="Bouhouche K."/>
            <person name="Camara F."/>
            <person name="Duharcourt S."/>
            <person name="Guigo R."/>
            <person name="Gogendeau D."/>
            <person name="Katinka M."/>
            <person name="Keller A.-M."/>
            <person name="Kissmehl R."/>
            <person name="Klotz C."/>
            <person name="Koll F."/>
            <person name="Le Moue A."/>
            <person name="Lepere C."/>
            <person name="Malinsky S."/>
            <person name="Nowacki M."/>
            <person name="Nowak J.K."/>
            <person name="Plattner H."/>
            <person name="Poulain J."/>
            <person name="Ruiz F."/>
            <person name="Serrano V."/>
            <person name="Zagulski M."/>
            <person name="Dessen P."/>
            <person name="Betermier M."/>
            <person name="Weissenbach J."/>
            <person name="Scarpelli C."/>
            <person name="Schachter V."/>
            <person name="Sperling L."/>
            <person name="Meyer E."/>
            <person name="Cohen J."/>
            <person name="Wincker P."/>
        </authorList>
    </citation>
    <scope>NUCLEOTIDE SEQUENCE [LARGE SCALE GENOMIC DNA]</scope>
    <source>
        <strain evidence="2 3">Stock d4-2</strain>
    </source>
</reference>
<keyword evidence="3" id="KW-1185">Reference proteome</keyword>
<feature type="compositionally biased region" description="Basic and acidic residues" evidence="1">
    <location>
        <begin position="162"/>
        <end position="176"/>
    </location>
</feature>
<feature type="compositionally biased region" description="Polar residues" evidence="1">
    <location>
        <begin position="218"/>
        <end position="237"/>
    </location>
</feature>
<dbReference type="AlphaFoldDB" id="A0E898"/>
<name>A0E898_PARTE</name>
<dbReference type="OMA" id="QIMMNEK"/>
<proteinExistence type="predicted"/>